<evidence type="ECO:0000313" key="2">
    <source>
        <dbReference type="EMBL" id="JAA84314.1"/>
    </source>
</evidence>
<reference evidence="2" key="2">
    <citation type="submission" date="2013-05" db="EMBL/GenBank/DDBJ databases">
        <authorList>
            <person name="Carter J.-M."/>
            <person name="Baker S.C."/>
            <person name="Pink R."/>
            <person name="Carter D.R.F."/>
            <person name="Collins A."/>
            <person name="Tomlin J."/>
            <person name="Gibbs M."/>
            <person name="Breuker C.J."/>
        </authorList>
    </citation>
    <scope>NUCLEOTIDE SEQUENCE</scope>
    <source>
        <tissue evidence="2">Ovary</tissue>
    </source>
</reference>
<feature type="region of interest" description="Disordered" evidence="1">
    <location>
        <begin position="41"/>
        <end position="60"/>
    </location>
</feature>
<feature type="non-terminal residue" evidence="2">
    <location>
        <position position="80"/>
    </location>
</feature>
<proteinExistence type="predicted"/>
<name>S4P326_9NEOP</name>
<sequence>VEDANKDKKACDLENSNDLKDTSKLNKKTILSDLMEMSGISAEDTHTTNNGSPTKQKAELYPTPIIERLQSQTTNQHNNK</sequence>
<protein>
    <submittedName>
        <fullName evidence="2">Dentin sialophosphoprotein</fullName>
    </submittedName>
</protein>
<dbReference type="EMBL" id="GAIX01008246">
    <property type="protein sequence ID" value="JAA84314.1"/>
    <property type="molecule type" value="Transcribed_RNA"/>
</dbReference>
<accession>S4P326</accession>
<feature type="non-terminal residue" evidence="2">
    <location>
        <position position="1"/>
    </location>
</feature>
<reference evidence="2" key="1">
    <citation type="journal article" date="2013" name="BMC Genomics">
        <title>Unscrambling butterfly oogenesis.</title>
        <authorList>
            <person name="Carter J.M."/>
            <person name="Baker S.C."/>
            <person name="Pink R."/>
            <person name="Carter D.R."/>
            <person name="Collins A."/>
            <person name="Tomlin J."/>
            <person name="Gibbs M."/>
            <person name="Breuker C.J."/>
        </authorList>
    </citation>
    <scope>NUCLEOTIDE SEQUENCE</scope>
    <source>
        <tissue evidence="2">Ovary</tissue>
    </source>
</reference>
<dbReference type="AlphaFoldDB" id="S4P326"/>
<feature type="region of interest" description="Disordered" evidence="1">
    <location>
        <begin position="1"/>
        <end position="20"/>
    </location>
</feature>
<evidence type="ECO:0000256" key="1">
    <source>
        <dbReference type="SAM" id="MobiDB-lite"/>
    </source>
</evidence>
<organism evidence="2">
    <name type="scientific">Pararge aegeria</name>
    <name type="common">speckled wood butterfly</name>
    <dbReference type="NCBI Taxonomy" id="116150"/>
    <lineage>
        <taxon>Eukaryota</taxon>
        <taxon>Metazoa</taxon>
        <taxon>Ecdysozoa</taxon>
        <taxon>Arthropoda</taxon>
        <taxon>Hexapoda</taxon>
        <taxon>Insecta</taxon>
        <taxon>Pterygota</taxon>
        <taxon>Neoptera</taxon>
        <taxon>Endopterygota</taxon>
        <taxon>Lepidoptera</taxon>
        <taxon>Glossata</taxon>
        <taxon>Ditrysia</taxon>
        <taxon>Papilionoidea</taxon>
        <taxon>Nymphalidae</taxon>
        <taxon>Satyrinae</taxon>
        <taxon>Satyrini</taxon>
        <taxon>Parargina</taxon>
        <taxon>Pararge</taxon>
    </lineage>
</organism>